<proteinExistence type="predicted"/>
<sequence length="316" mass="36295">MTNEVVQTTDEMNFNVKYIPAEIQIRDFDKLHQYVTEYASKYQNLAFTAEDVKDAKAVRSNLNKMSKAIDDRRKEIKREINKPLDDFEEKTKVLINIVNEAVRPIDAGIKEIEAAEKAERQKMINGIIEEIASNYGINSNRIIFDAKWLNKTATEVTIRAAIVEQVEKLAEDDKRMANDIAFIEEYAVKRKIDSTGWIASYKRGSSVTDVISQIDAVEERKRAEEERRRAEEATAKVKAEQQQRYEQGVQQTIEVAAAAPEQSVQEILTEIEESAEPIRVALLELRGTKTQFEALNQYMKEYEIFVKRHKCAGDPQ</sequence>
<feature type="coiled-coil region" evidence="1">
    <location>
        <begin position="207"/>
        <end position="243"/>
    </location>
</feature>
<keyword evidence="1" id="KW-0175">Coiled coil</keyword>
<comment type="caution">
    <text evidence="2">The sequence shown here is derived from an EMBL/GenBank/DDBJ whole genome shotgun (WGS) entry which is preliminary data.</text>
</comment>
<dbReference type="RefSeq" id="WP_185533678.1">
    <property type="nucleotide sequence ID" value="NZ_JAARWW010000005.1"/>
</dbReference>
<evidence type="ECO:0000256" key="1">
    <source>
        <dbReference type="SAM" id="Coils"/>
    </source>
</evidence>
<dbReference type="EMBL" id="JAARWW010000005">
    <property type="protein sequence ID" value="MBC2004670.1"/>
    <property type="molecule type" value="Genomic_DNA"/>
</dbReference>
<evidence type="ECO:0000313" key="2">
    <source>
        <dbReference type="EMBL" id="MBC2004670.1"/>
    </source>
</evidence>
<protein>
    <submittedName>
        <fullName evidence="2">DUF1351 domain-containing protein</fullName>
    </submittedName>
</protein>
<gene>
    <name evidence="2" type="ORF">HCA78_12875</name>
</gene>
<dbReference type="Proteomes" id="UP000546806">
    <property type="component" value="Unassembled WGS sequence"/>
</dbReference>
<dbReference type="InterPro" id="IPR009785">
    <property type="entry name" value="Prophage_Lj928_Orf309"/>
</dbReference>
<reference evidence="2 3" key="1">
    <citation type="submission" date="2020-03" db="EMBL/GenBank/DDBJ databases">
        <title>Soil Listeria distribution.</title>
        <authorList>
            <person name="Liao J."/>
            <person name="Wiedmann M."/>
        </authorList>
    </citation>
    <scope>NUCLEOTIDE SEQUENCE [LARGE SCALE GENOMIC DNA]</scope>
    <source>
        <strain evidence="2 3">FSL L7-0435</strain>
    </source>
</reference>
<evidence type="ECO:0000313" key="3">
    <source>
        <dbReference type="Proteomes" id="UP000546806"/>
    </source>
</evidence>
<accession>A0A842D0T1</accession>
<name>A0A842D0T1_9LIST</name>
<dbReference type="AlphaFoldDB" id="A0A842D0T1"/>
<dbReference type="Pfam" id="PF07083">
    <property type="entry name" value="DUF1351"/>
    <property type="match status" value="1"/>
</dbReference>
<organism evidence="2 3">
    <name type="scientific">Listeria booriae</name>
    <dbReference type="NCBI Taxonomy" id="1552123"/>
    <lineage>
        <taxon>Bacteria</taxon>
        <taxon>Bacillati</taxon>
        <taxon>Bacillota</taxon>
        <taxon>Bacilli</taxon>
        <taxon>Bacillales</taxon>
        <taxon>Listeriaceae</taxon>
        <taxon>Listeria</taxon>
    </lineage>
</organism>